<comment type="caution">
    <text evidence="4">The sequence shown here is derived from an EMBL/GenBank/DDBJ whole genome shotgun (WGS) entry which is preliminary data.</text>
</comment>
<evidence type="ECO:0000313" key="4">
    <source>
        <dbReference type="EMBL" id="RKT50773.1"/>
    </source>
</evidence>
<dbReference type="InterPro" id="IPR000089">
    <property type="entry name" value="Biotin_lipoyl"/>
</dbReference>
<dbReference type="RefSeq" id="WP_121458999.1">
    <property type="nucleotide sequence ID" value="NZ_RBXP01000017.1"/>
</dbReference>
<dbReference type="PROSITE" id="PS00189">
    <property type="entry name" value="LIPOYL"/>
    <property type="match status" value="1"/>
</dbReference>
<accession>A0A495VQR4</accession>
<evidence type="ECO:0000256" key="2">
    <source>
        <dbReference type="ARBA" id="ARBA00022823"/>
    </source>
</evidence>
<feature type="domain" description="Lipoyl-binding" evidence="3">
    <location>
        <begin position="3"/>
        <end position="86"/>
    </location>
</feature>
<protein>
    <submittedName>
        <fullName evidence="4">Biotin-dependent enzyme</fullName>
    </submittedName>
</protein>
<dbReference type="PROSITE" id="PS50968">
    <property type="entry name" value="BIOTINYL_LIPOYL"/>
    <property type="match status" value="1"/>
</dbReference>
<keyword evidence="5" id="KW-1185">Reference proteome</keyword>
<evidence type="ECO:0000256" key="1">
    <source>
        <dbReference type="ARBA" id="ARBA00001938"/>
    </source>
</evidence>
<reference evidence="4 5" key="1">
    <citation type="submission" date="2018-10" db="EMBL/GenBank/DDBJ databases">
        <title>Genomic Encyclopedia of Type Strains, Phase IV (KMG-IV): sequencing the most valuable type-strain genomes for metagenomic binning, comparative biology and taxonomic classification.</title>
        <authorList>
            <person name="Goeker M."/>
        </authorList>
    </citation>
    <scope>NUCLEOTIDE SEQUENCE [LARGE SCALE GENOMIC DNA]</scope>
    <source>
        <strain evidence="4 5">DSM 23841</strain>
    </source>
</reference>
<evidence type="ECO:0000313" key="5">
    <source>
        <dbReference type="Proteomes" id="UP000270626"/>
    </source>
</evidence>
<gene>
    <name evidence="4" type="ORF">DFR40_2708</name>
</gene>
<dbReference type="Gene3D" id="2.40.50.100">
    <property type="match status" value="1"/>
</dbReference>
<comment type="cofactor">
    <cofactor evidence="1">
        <name>(R)-lipoate</name>
        <dbReference type="ChEBI" id="CHEBI:83088"/>
    </cofactor>
</comment>
<name>A0A495VQR4_9RHOO</name>
<sequence length="88" mass="9525">MNTRIVRMPKYPECWQSCGSCASGDVFILEMLVAPGDRLERDDNILTLETGKVALDIPTPCAGRVVEVHVIAGDRVDEGAPLVTLAID</sequence>
<organism evidence="4 5">
    <name type="scientific">Azonexus fungiphilus</name>
    <dbReference type="NCBI Taxonomy" id="146940"/>
    <lineage>
        <taxon>Bacteria</taxon>
        <taxon>Pseudomonadati</taxon>
        <taxon>Pseudomonadota</taxon>
        <taxon>Betaproteobacteria</taxon>
        <taxon>Rhodocyclales</taxon>
        <taxon>Azonexaceae</taxon>
        <taxon>Azonexus</taxon>
    </lineage>
</organism>
<dbReference type="EMBL" id="RBXP01000017">
    <property type="protein sequence ID" value="RKT50773.1"/>
    <property type="molecule type" value="Genomic_DNA"/>
</dbReference>
<dbReference type="CDD" id="cd06849">
    <property type="entry name" value="lipoyl_domain"/>
    <property type="match status" value="1"/>
</dbReference>
<dbReference type="Pfam" id="PF00364">
    <property type="entry name" value="Biotin_lipoyl"/>
    <property type="match status" value="1"/>
</dbReference>
<dbReference type="SUPFAM" id="SSF51230">
    <property type="entry name" value="Single hybrid motif"/>
    <property type="match status" value="1"/>
</dbReference>
<dbReference type="InterPro" id="IPR003016">
    <property type="entry name" value="2-oxoA_DH_lipoyl-BS"/>
</dbReference>
<dbReference type="Proteomes" id="UP000270626">
    <property type="component" value="Unassembled WGS sequence"/>
</dbReference>
<keyword evidence="2" id="KW-0450">Lipoyl</keyword>
<dbReference type="InterPro" id="IPR011053">
    <property type="entry name" value="Single_hybrid_motif"/>
</dbReference>
<dbReference type="AlphaFoldDB" id="A0A495VQR4"/>
<evidence type="ECO:0000259" key="3">
    <source>
        <dbReference type="PROSITE" id="PS50968"/>
    </source>
</evidence>
<proteinExistence type="predicted"/>
<dbReference type="OrthoDB" id="9181139at2"/>